<evidence type="ECO:0000313" key="2">
    <source>
        <dbReference type="Proteomes" id="UP000231701"/>
    </source>
</evidence>
<dbReference type="KEGG" id="maes:Ga0123461_1373"/>
<gene>
    <name evidence="1" type="ORF">Ga0123461_1373</name>
</gene>
<accession>A0A2K8L0Q6</accession>
<evidence type="ECO:0000313" key="1">
    <source>
        <dbReference type="EMBL" id="ATX79789.1"/>
    </source>
</evidence>
<dbReference type="AlphaFoldDB" id="A0A2K8L0Q6"/>
<name>A0A2K8L0Q6_MARES</name>
<proteinExistence type="predicted"/>
<dbReference type="Proteomes" id="UP000231701">
    <property type="component" value="Chromosome"/>
</dbReference>
<organism evidence="1 2">
    <name type="scientific">Mariprofundus aestuarium</name>
    <dbReference type="NCBI Taxonomy" id="1921086"/>
    <lineage>
        <taxon>Bacteria</taxon>
        <taxon>Pseudomonadati</taxon>
        <taxon>Pseudomonadota</taxon>
        <taxon>Candidatius Mariprofundia</taxon>
        <taxon>Mariprofundales</taxon>
        <taxon>Mariprofundaceae</taxon>
        <taxon>Mariprofundus</taxon>
    </lineage>
</organism>
<keyword evidence="2" id="KW-1185">Reference proteome</keyword>
<reference evidence="1 2" key="1">
    <citation type="submission" date="2016-12" db="EMBL/GenBank/DDBJ databases">
        <title>Isolation and genomic insights into novel planktonic Zetaproteobacteria from stratified waters of the Chesapeake Bay.</title>
        <authorList>
            <person name="McAllister S.M."/>
            <person name="Kato S."/>
            <person name="Chan C.S."/>
            <person name="Chiu B.K."/>
            <person name="Field E.K."/>
        </authorList>
    </citation>
    <scope>NUCLEOTIDE SEQUENCE [LARGE SCALE GENOMIC DNA]</scope>
    <source>
        <strain evidence="1 2">CP-5</strain>
    </source>
</reference>
<dbReference type="EMBL" id="CP018799">
    <property type="protein sequence ID" value="ATX79789.1"/>
    <property type="molecule type" value="Genomic_DNA"/>
</dbReference>
<sequence>MHLFAQLINSIERRSRQYLRHVLLKVAGFAVEEIGCSFFWHHFSPCHRRTLAAHPQLKQLGARLKSPAKVADSQELDLEGMPIKHICDAVEVAHAKIQEDFDNINPVVGLINRMRNHGIPADLMTIDCLKSGKRILLMVHDSQPEIASYQFCRRDEDPSDEFESIAIKSLTAQKLYDWMKDTFSTEDSEEGLCKG</sequence>
<protein>
    <submittedName>
        <fullName evidence="1">Uncharacterized protein</fullName>
    </submittedName>
</protein>